<proteinExistence type="inferred from homology"/>
<dbReference type="EMBL" id="JAUTXT010000066">
    <property type="protein sequence ID" value="KAK3669954.1"/>
    <property type="molecule type" value="Genomic_DNA"/>
</dbReference>
<dbReference type="Pfam" id="PF05637">
    <property type="entry name" value="Glyco_transf_34"/>
    <property type="match status" value="1"/>
</dbReference>
<keyword evidence="5" id="KW-1133">Transmembrane helix</keyword>
<dbReference type="GO" id="GO:0000139">
    <property type="term" value="C:Golgi membrane"/>
    <property type="evidence" value="ECO:0007669"/>
    <property type="project" value="TreeGrafter"/>
</dbReference>
<evidence type="ECO:0000256" key="4">
    <source>
        <dbReference type="SAM" id="MobiDB-lite"/>
    </source>
</evidence>
<evidence type="ECO:0000256" key="2">
    <source>
        <dbReference type="ARBA" id="ARBA00022676"/>
    </source>
</evidence>
<dbReference type="GO" id="GO:0006487">
    <property type="term" value="P:protein N-linked glycosylation"/>
    <property type="evidence" value="ECO:0007669"/>
    <property type="project" value="TreeGrafter"/>
</dbReference>
<evidence type="ECO:0000313" key="6">
    <source>
        <dbReference type="EMBL" id="KAK3669954.1"/>
    </source>
</evidence>
<protein>
    <recommendedName>
        <fullName evidence="8">Glycosyltransferase family 34 protein</fullName>
    </recommendedName>
</protein>
<keyword evidence="7" id="KW-1185">Reference proteome</keyword>
<name>A0AAE0WGA9_9PEZI</name>
<keyword evidence="5" id="KW-0812">Transmembrane</keyword>
<dbReference type="PANTHER" id="PTHR31306:SF8">
    <property type="entry name" value="GLYCOSYLTRANSFERASE FAMILY 34 PROTEIN"/>
    <property type="match status" value="1"/>
</dbReference>
<feature type="compositionally biased region" description="Low complexity" evidence="4">
    <location>
        <begin position="190"/>
        <end position="202"/>
    </location>
</feature>
<dbReference type="InterPro" id="IPR008630">
    <property type="entry name" value="Glyco_trans_34"/>
</dbReference>
<dbReference type="SUPFAM" id="SSF53448">
    <property type="entry name" value="Nucleotide-diphospho-sugar transferases"/>
    <property type="match status" value="1"/>
</dbReference>
<dbReference type="GO" id="GO:0016757">
    <property type="term" value="F:glycosyltransferase activity"/>
    <property type="evidence" value="ECO:0007669"/>
    <property type="project" value="UniProtKB-KW"/>
</dbReference>
<dbReference type="PANTHER" id="PTHR31306">
    <property type="entry name" value="ALPHA-1,6-MANNOSYLTRANSFERASE MNN11-RELATED"/>
    <property type="match status" value="1"/>
</dbReference>
<evidence type="ECO:0000313" key="7">
    <source>
        <dbReference type="Proteomes" id="UP001274830"/>
    </source>
</evidence>
<feature type="region of interest" description="Disordered" evidence="4">
    <location>
        <begin position="190"/>
        <end position="216"/>
    </location>
</feature>
<organism evidence="6 7">
    <name type="scientific">Recurvomyces mirabilis</name>
    <dbReference type="NCBI Taxonomy" id="574656"/>
    <lineage>
        <taxon>Eukaryota</taxon>
        <taxon>Fungi</taxon>
        <taxon>Dikarya</taxon>
        <taxon>Ascomycota</taxon>
        <taxon>Pezizomycotina</taxon>
        <taxon>Dothideomycetes</taxon>
        <taxon>Dothideomycetidae</taxon>
        <taxon>Mycosphaerellales</taxon>
        <taxon>Teratosphaeriaceae</taxon>
        <taxon>Recurvomyces</taxon>
    </lineage>
</organism>
<evidence type="ECO:0008006" key="8">
    <source>
        <dbReference type="Google" id="ProtNLM"/>
    </source>
</evidence>
<dbReference type="AlphaFoldDB" id="A0AAE0WGA9"/>
<dbReference type="FunFam" id="3.90.550.10:FF:000237">
    <property type="entry name" value="WGS project CABT00000000 data, contig 2.1"/>
    <property type="match status" value="1"/>
</dbReference>
<keyword evidence="5" id="KW-0472">Membrane</keyword>
<dbReference type="Gene3D" id="3.90.550.10">
    <property type="entry name" value="Spore Coat Polysaccharide Biosynthesis Protein SpsA, Chain A"/>
    <property type="match status" value="1"/>
</dbReference>
<reference evidence="6" key="1">
    <citation type="submission" date="2023-07" db="EMBL/GenBank/DDBJ databases">
        <title>Black Yeasts Isolated from many extreme environments.</title>
        <authorList>
            <person name="Coleine C."/>
            <person name="Stajich J.E."/>
            <person name="Selbmann L."/>
        </authorList>
    </citation>
    <scope>NUCLEOTIDE SEQUENCE</scope>
    <source>
        <strain evidence="6">CCFEE 5485</strain>
    </source>
</reference>
<keyword evidence="2" id="KW-0328">Glycosyltransferase</keyword>
<feature type="transmembrane region" description="Helical" evidence="5">
    <location>
        <begin position="69"/>
        <end position="90"/>
    </location>
</feature>
<evidence type="ECO:0000256" key="1">
    <source>
        <dbReference type="ARBA" id="ARBA00005664"/>
    </source>
</evidence>
<sequence length="715" mass="79505">METTAIDAAHGLYQETCRYQIMAIWSSRQDASYRDTSPSSPSTPTSPSALPLWLQSNTPKPGILTNNRIRTYAIVAGVLVLGWFATVLLGPGQEVANDYPASPYDRTPGAVPHDPSGYGAESNITTAGIIGLDDEDVELDPAEPIVKKPTVKGALAELHHAVTDKLQYWASYKAKPAGYGAVGYAKNVTGSSKSSSKTASAGKLQVHGGEDVLDGNEDATQLGARTRIGKCTIVFNGNNAWERALRTHELHDKLHGYRLHVLRENLMDDVWSKPAYILSLLLRELAKPESERLDWILWVDADTIILNPHVPIETFLPPADFNDVHLIYTNDWNGLNNGIFPVKVSRWAVDLFSAIISFRYYRPDASLTFRDQSAMDTLLHEKQFAKHVVQVPQRWFNAYQGEHNETLNPFQIRRGDLLVHFAGVGDREQRMAYWLDRAEQHLDDWEMPVKFTSYPQEARDFWDEERSKRSSHQLLSSETRAKAVDLLTKTEQRLASFGNRLTDAQQTAIRQAHGGLLGTTNRGDWQDYLDEIVQEMSLLEQACQPLKDTVDNMHKSLLASAHEAVFAGERDLFEAHWTKESSDPELRLIDNAVQALKKIVMSPQELWDTTQLQNAVNDVQQARSGLQASKDMAADRANAVEAARKQVMAESGQASSYSEQAPEGKVEEWSPVVSFTSEAASVVVESLIVTFTPEVAVIWTTATVVADAPQAENSG</sequence>
<accession>A0AAE0WGA9</accession>
<evidence type="ECO:0000256" key="5">
    <source>
        <dbReference type="SAM" id="Phobius"/>
    </source>
</evidence>
<dbReference type="Proteomes" id="UP001274830">
    <property type="component" value="Unassembled WGS sequence"/>
</dbReference>
<keyword evidence="3" id="KW-0808">Transferase</keyword>
<dbReference type="InterPro" id="IPR029044">
    <property type="entry name" value="Nucleotide-diphossugar_trans"/>
</dbReference>
<comment type="similarity">
    <text evidence="1">Belongs to the glycosyltransferase 34 family.</text>
</comment>
<gene>
    <name evidence="6" type="ORF">LTR78_010126</name>
</gene>
<comment type="caution">
    <text evidence="6">The sequence shown here is derived from an EMBL/GenBank/DDBJ whole genome shotgun (WGS) entry which is preliminary data.</text>
</comment>
<evidence type="ECO:0000256" key="3">
    <source>
        <dbReference type="ARBA" id="ARBA00022679"/>
    </source>
</evidence>